<feature type="transmembrane region" description="Helical" evidence="5">
    <location>
        <begin position="219"/>
        <end position="241"/>
    </location>
</feature>
<proteinExistence type="predicted"/>
<feature type="domain" description="ABC-2 type transporter transmembrane" evidence="6">
    <location>
        <begin position="21"/>
        <end position="354"/>
    </location>
</feature>
<keyword evidence="3 5" id="KW-1133">Transmembrane helix</keyword>
<feature type="transmembrane region" description="Helical" evidence="5">
    <location>
        <begin position="21"/>
        <end position="39"/>
    </location>
</feature>
<feature type="transmembrane region" description="Helical" evidence="5">
    <location>
        <begin position="281"/>
        <end position="300"/>
    </location>
</feature>
<comment type="subcellular location">
    <subcellularLocation>
        <location evidence="1">Membrane</location>
        <topology evidence="1">Multi-pass membrane protein</topology>
    </subcellularLocation>
</comment>
<reference evidence="7 8" key="1">
    <citation type="submission" date="2016-11" db="EMBL/GenBank/DDBJ databases">
        <authorList>
            <person name="Jaros S."/>
            <person name="Januszkiewicz K."/>
            <person name="Wedrychowicz H."/>
        </authorList>
    </citation>
    <scope>NUCLEOTIDE SEQUENCE [LARGE SCALE GENOMIC DNA]</scope>
    <source>
        <strain evidence="7 8">DSM 21758</strain>
    </source>
</reference>
<dbReference type="GO" id="GO:0140359">
    <property type="term" value="F:ABC-type transporter activity"/>
    <property type="evidence" value="ECO:0007669"/>
    <property type="project" value="InterPro"/>
</dbReference>
<evidence type="ECO:0000313" key="7">
    <source>
        <dbReference type="EMBL" id="SHK73290.1"/>
    </source>
</evidence>
<evidence type="ECO:0000256" key="5">
    <source>
        <dbReference type="SAM" id="Phobius"/>
    </source>
</evidence>
<dbReference type="PANTHER" id="PTHR43027">
    <property type="entry name" value="DOXORUBICIN RESISTANCE ABC TRANSPORTER PERMEASE PROTEIN DRRC-RELATED"/>
    <property type="match status" value="1"/>
</dbReference>
<keyword evidence="2 5" id="KW-0812">Transmembrane</keyword>
<protein>
    <submittedName>
        <fullName evidence="7">ABC-2 type transport system permease protein</fullName>
    </submittedName>
</protein>
<dbReference type="InterPro" id="IPR013525">
    <property type="entry name" value="ABC2_TM"/>
</dbReference>
<evidence type="ECO:0000256" key="3">
    <source>
        <dbReference type="ARBA" id="ARBA00022989"/>
    </source>
</evidence>
<feature type="transmembrane region" description="Helical" evidence="5">
    <location>
        <begin position="253"/>
        <end position="274"/>
    </location>
</feature>
<dbReference type="InterPro" id="IPR052902">
    <property type="entry name" value="ABC-2_transporter"/>
</dbReference>
<feature type="transmembrane region" description="Helical" evidence="5">
    <location>
        <begin position="335"/>
        <end position="356"/>
    </location>
</feature>
<dbReference type="PANTHER" id="PTHR43027:SF1">
    <property type="entry name" value="DOXORUBICIN RESISTANCE ABC TRANSPORTER PERMEASE PROTEIN DRRC-RELATED"/>
    <property type="match status" value="1"/>
</dbReference>
<evidence type="ECO:0000256" key="4">
    <source>
        <dbReference type="ARBA" id="ARBA00023136"/>
    </source>
</evidence>
<dbReference type="Gene3D" id="3.40.1710.10">
    <property type="entry name" value="abc type-2 transporter like domain"/>
    <property type="match status" value="1"/>
</dbReference>
<organism evidence="7 8">
    <name type="scientific">Clostridium cavendishii DSM 21758</name>
    <dbReference type="NCBI Taxonomy" id="1121302"/>
    <lineage>
        <taxon>Bacteria</taxon>
        <taxon>Bacillati</taxon>
        <taxon>Bacillota</taxon>
        <taxon>Clostridia</taxon>
        <taxon>Eubacteriales</taxon>
        <taxon>Clostridiaceae</taxon>
        <taxon>Clostridium</taxon>
    </lineage>
</organism>
<feature type="transmembrane region" description="Helical" evidence="5">
    <location>
        <begin position="176"/>
        <end position="198"/>
    </location>
</feature>
<dbReference type="GO" id="GO:0016020">
    <property type="term" value="C:membrane"/>
    <property type="evidence" value="ECO:0007669"/>
    <property type="project" value="UniProtKB-SubCell"/>
</dbReference>
<gene>
    <name evidence="7" type="ORF">SAMN02745163_04364</name>
</gene>
<keyword evidence="4 5" id="KW-0472">Membrane</keyword>
<dbReference type="EMBL" id="FQZB01000025">
    <property type="protein sequence ID" value="SHK73290.1"/>
    <property type="molecule type" value="Genomic_DNA"/>
</dbReference>
<accession>A0A1M6UVL1</accession>
<dbReference type="OrthoDB" id="1706094at2"/>
<dbReference type="AlphaFoldDB" id="A0A1M6UVL1"/>
<evidence type="ECO:0000256" key="1">
    <source>
        <dbReference type="ARBA" id="ARBA00004141"/>
    </source>
</evidence>
<dbReference type="RefSeq" id="WP_072993433.1">
    <property type="nucleotide sequence ID" value="NZ_FQZB01000025.1"/>
</dbReference>
<dbReference type="Pfam" id="PF12698">
    <property type="entry name" value="ABC2_membrane_3"/>
    <property type="match status" value="1"/>
</dbReference>
<evidence type="ECO:0000313" key="8">
    <source>
        <dbReference type="Proteomes" id="UP000184310"/>
    </source>
</evidence>
<name>A0A1M6UVL1_9CLOT</name>
<evidence type="ECO:0000256" key="2">
    <source>
        <dbReference type="ARBA" id="ARBA00022692"/>
    </source>
</evidence>
<sequence length="365" mass="41666">MRFFYMVLVNCKKNFKDYKNLIFMFIIPIACVFFVNNVLGDDNKENLTVNVGIINLDKGSLGKEVLSDFKGVKLYNNKEVALKELKKYSVIAIYEIPESFTTSIQKGTKPDINVYKIEEGNTTNLFEFQLEEKINKLAKIKMLESENLINNEKEINKNFINLKYTTEKGKMNAKDFMPIVLLMFFMLSFSSGISSDLLNLRKEKILERFLSTNNNGYAIIGSIYLSMIITQTTMYMASFMVMKFAFGINFSNFGFLLLNIILMSIISVSLAVMVNRIFKDSNIATAIITISSLIMFSIYFTGTLEATSNKYPKILGVLSKFTPLYWCLDSIEKSILFPNIFVLVLIALVFFTAGSIRYSNFAKES</sequence>
<evidence type="ECO:0000259" key="6">
    <source>
        <dbReference type="Pfam" id="PF12698"/>
    </source>
</evidence>
<dbReference type="Proteomes" id="UP000184310">
    <property type="component" value="Unassembled WGS sequence"/>
</dbReference>
<keyword evidence="8" id="KW-1185">Reference proteome</keyword>
<dbReference type="STRING" id="1121302.SAMN02745163_04364"/>